<comment type="caution">
    <text evidence="3">The sequence shown here is derived from an EMBL/GenBank/DDBJ whole genome shotgun (WGS) entry which is preliminary data.</text>
</comment>
<evidence type="ECO:0000259" key="2">
    <source>
        <dbReference type="Pfam" id="PF07811"/>
    </source>
</evidence>
<dbReference type="Pfam" id="PF07811">
    <property type="entry name" value="TadE"/>
    <property type="match status" value="1"/>
</dbReference>
<organism evidence="3 4">
    <name type="scientific">Variovorax ginsengisoli</name>
    <dbReference type="NCBI Taxonomy" id="363844"/>
    <lineage>
        <taxon>Bacteria</taxon>
        <taxon>Pseudomonadati</taxon>
        <taxon>Pseudomonadota</taxon>
        <taxon>Betaproteobacteria</taxon>
        <taxon>Burkholderiales</taxon>
        <taxon>Comamonadaceae</taxon>
        <taxon>Variovorax</taxon>
    </lineage>
</organism>
<feature type="transmembrane region" description="Helical" evidence="1">
    <location>
        <begin position="21"/>
        <end position="44"/>
    </location>
</feature>
<evidence type="ECO:0000313" key="4">
    <source>
        <dbReference type="Proteomes" id="UP001226867"/>
    </source>
</evidence>
<name>A0ABT9SEB0_9BURK</name>
<keyword evidence="1" id="KW-0472">Membrane</keyword>
<dbReference type="EMBL" id="JAUSRO010000021">
    <property type="protein sequence ID" value="MDP9902706.1"/>
    <property type="molecule type" value="Genomic_DNA"/>
</dbReference>
<sequence>MSPDRIVRRLRTRQLQGGAYAVEYAIVFPIFFAVLYAIISYGIVFSIRLAMQHAAEEGARASLRYCGTQLACRQTAAEAVARERMSWLAHTTVVAKTCRLGIDCAAESTPTLTCGSVLTQRCQIVVTVDYDYAAHPLAPALPGLGVLLPAQLQGRASMLLVDGKMVGTS</sequence>
<dbReference type="InterPro" id="IPR012495">
    <property type="entry name" value="TadE-like_dom"/>
</dbReference>
<feature type="domain" description="TadE-like" evidence="2">
    <location>
        <begin position="18"/>
        <end position="60"/>
    </location>
</feature>
<protein>
    <submittedName>
        <fullName evidence="3">Flp pilus assembly protein TadG</fullName>
    </submittedName>
</protein>
<keyword evidence="1" id="KW-1133">Transmembrane helix</keyword>
<evidence type="ECO:0000256" key="1">
    <source>
        <dbReference type="SAM" id="Phobius"/>
    </source>
</evidence>
<evidence type="ECO:0000313" key="3">
    <source>
        <dbReference type="EMBL" id="MDP9902706.1"/>
    </source>
</evidence>
<dbReference type="Proteomes" id="UP001226867">
    <property type="component" value="Unassembled WGS sequence"/>
</dbReference>
<accession>A0ABT9SEB0</accession>
<dbReference type="RefSeq" id="WP_307692443.1">
    <property type="nucleotide sequence ID" value="NZ_JAUSRO010000021.1"/>
</dbReference>
<proteinExistence type="predicted"/>
<keyword evidence="4" id="KW-1185">Reference proteome</keyword>
<keyword evidence="1" id="KW-0812">Transmembrane</keyword>
<gene>
    <name evidence="3" type="ORF">J2W36_004984</name>
</gene>
<reference evidence="3 4" key="1">
    <citation type="submission" date="2023-07" db="EMBL/GenBank/DDBJ databases">
        <title>Sorghum-associated microbial communities from plants grown in Nebraska, USA.</title>
        <authorList>
            <person name="Schachtman D."/>
        </authorList>
    </citation>
    <scope>NUCLEOTIDE SEQUENCE [LARGE SCALE GENOMIC DNA]</scope>
    <source>
        <strain evidence="3 4">DS1607</strain>
    </source>
</reference>